<dbReference type="GO" id="GO:0042138">
    <property type="term" value="P:meiotic DNA double-strand break formation"/>
    <property type="evidence" value="ECO:0007669"/>
    <property type="project" value="InterPro"/>
</dbReference>
<reference evidence="6" key="1">
    <citation type="submission" date="2025-08" db="UniProtKB">
        <authorList>
            <consortium name="RefSeq"/>
        </authorList>
    </citation>
    <scope>IDENTIFICATION</scope>
    <source>
        <tissue evidence="6">Muscle</tissue>
    </source>
</reference>
<dbReference type="GO" id="GO:0007131">
    <property type="term" value="P:reciprocal meiotic recombination"/>
    <property type="evidence" value="ECO:0007669"/>
    <property type="project" value="TreeGrafter"/>
</dbReference>
<evidence type="ECO:0000313" key="5">
    <source>
        <dbReference type="Proteomes" id="UP000504611"/>
    </source>
</evidence>
<dbReference type="InterPro" id="IPR013048">
    <property type="entry name" value="Meiotic_Spo11"/>
</dbReference>
<sequence length="136" mass="14950">MNLGSSVTTVRSDCPVSVDKFAQIMKIFMVIYKLVQSNSYATKRDIYYNDTQLFGSQRNVDMIVDDISCMLKVPRRSLHVFCPPSLCSLHGLLAEGCVSPILAFSLSPPPPPPALQTHTHAHTHKPPEPSASLAQV</sequence>
<keyword evidence="1" id="KW-0539">Nucleus</keyword>
<comment type="similarity">
    <text evidence="2">Belongs to the TOP6A family.</text>
</comment>
<dbReference type="PROSITE" id="PS52041">
    <property type="entry name" value="TOPO_IIB"/>
    <property type="match status" value="1"/>
</dbReference>
<feature type="active site" description="O-(5'-phospho-DNA)-tyrosine intermediate" evidence="2">
    <location>
        <position position="48"/>
    </location>
</feature>
<organism evidence="5 6">
    <name type="scientific">Notothenia coriiceps</name>
    <name type="common">black rockcod</name>
    <dbReference type="NCBI Taxonomy" id="8208"/>
    <lineage>
        <taxon>Eukaryota</taxon>
        <taxon>Metazoa</taxon>
        <taxon>Chordata</taxon>
        <taxon>Craniata</taxon>
        <taxon>Vertebrata</taxon>
        <taxon>Euteleostomi</taxon>
        <taxon>Actinopterygii</taxon>
        <taxon>Neopterygii</taxon>
        <taxon>Teleostei</taxon>
        <taxon>Neoteleostei</taxon>
        <taxon>Acanthomorphata</taxon>
        <taxon>Eupercaria</taxon>
        <taxon>Perciformes</taxon>
        <taxon>Notothenioidei</taxon>
        <taxon>Nototheniidae</taxon>
        <taxon>Notothenia</taxon>
    </lineage>
</organism>
<dbReference type="InterPro" id="IPR036388">
    <property type="entry name" value="WH-like_DNA-bd_sf"/>
</dbReference>
<dbReference type="Gene3D" id="1.10.10.10">
    <property type="entry name" value="Winged helix-like DNA-binding domain superfamily/Winged helix DNA-binding domain"/>
    <property type="match status" value="1"/>
</dbReference>
<name>A0A6I9PDF0_9TELE</name>
<keyword evidence="5" id="KW-1185">Reference proteome</keyword>
<dbReference type="PANTHER" id="PTHR10848">
    <property type="entry name" value="MEIOTIC RECOMBINATION PROTEIN SPO11"/>
    <property type="match status" value="1"/>
</dbReference>
<gene>
    <name evidence="6" type="primary">LOC104958747</name>
</gene>
<dbReference type="PRINTS" id="PR01550">
    <property type="entry name" value="TOP6AFAMILY"/>
</dbReference>
<keyword evidence="2" id="KW-0413">Isomerase</keyword>
<evidence type="ECO:0000313" key="6">
    <source>
        <dbReference type="RefSeq" id="XP_010784838.1"/>
    </source>
</evidence>
<dbReference type="GO" id="GO:0003918">
    <property type="term" value="F:DNA topoisomerase type II (double strand cut, ATP-hydrolyzing) activity"/>
    <property type="evidence" value="ECO:0007669"/>
    <property type="project" value="UniProtKB-UniRule"/>
</dbReference>
<accession>A0A6I9PDF0</accession>
<comment type="catalytic activity">
    <reaction evidence="2">
        <text>ATP-dependent breakage, passage and rejoining of double-stranded DNA.</text>
        <dbReference type="EC" id="5.6.2.2"/>
    </reaction>
</comment>
<evidence type="ECO:0000259" key="4">
    <source>
        <dbReference type="Pfam" id="PF04406"/>
    </source>
</evidence>
<dbReference type="OrthoDB" id="5377392at2759"/>
<evidence type="ECO:0000256" key="3">
    <source>
        <dbReference type="SAM" id="MobiDB-lite"/>
    </source>
</evidence>
<dbReference type="GO" id="GO:0000228">
    <property type="term" value="C:nuclear chromosome"/>
    <property type="evidence" value="ECO:0007669"/>
    <property type="project" value="TreeGrafter"/>
</dbReference>
<feature type="region of interest" description="Disordered" evidence="3">
    <location>
        <begin position="113"/>
        <end position="136"/>
    </location>
</feature>
<dbReference type="InterPro" id="IPR013049">
    <property type="entry name" value="Spo11/TopoVI_A_N"/>
</dbReference>
<dbReference type="AlphaFoldDB" id="A0A6I9PDF0"/>
<keyword evidence="2" id="KW-0238">DNA-binding</keyword>
<dbReference type="PANTHER" id="PTHR10848:SF0">
    <property type="entry name" value="MEIOTIC RECOMBINATION PROTEIN SPO11"/>
    <property type="match status" value="1"/>
</dbReference>
<dbReference type="KEGG" id="ncc:104958747"/>
<proteinExistence type="inferred from homology"/>
<dbReference type="InterPro" id="IPR036078">
    <property type="entry name" value="Spo11/TopoVI_A_sf"/>
</dbReference>
<evidence type="ECO:0000256" key="2">
    <source>
        <dbReference type="PROSITE-ProRule" id="PRU01385"/>
    </source>
</evidence>
<dbReference type="Proteomes" id="UP000504611">
    <property type="component" value="Unplaced"/>
</dbReference>
<dbReference type="SUPFAM" id="SSF56726">
    <property type="entry name" value="DNA topoisomerase IV, alpha subunit"/>
    <property type="match status" value="1"/>
</dbReference>
<dbReference type="GO" id="GO:0000706">
    <property type="term" value="P:meiotic DNA double-strand break processing"/>
    <property type="evidence" value="ECO:0007669"/>
    <property type="project" value="TreeGrafter"/>
</dbReference>
<dbReference type="GO" id="GO:0005524">
    <property type="term" value="F:ATP binding"/>
    <property type="evidence" value="ECO:0007669"/>
    <property type="project" value="InterPro"/>
</dbReference>
<protein>
    <submittedName>
        <fullName evidence="6">Meiotic recombination protein SPO11-like</fullName>
    </submittedName>
</protein>
<dbReference type="PRINTS" id="PR01551">
    <property type="entry name" value="SPO11HOMOLOG"/>
</dbReference>
<dbReference type="InterPro" id="IPR002815">
    <property type="entry name" value="Spo11/TopoVI_A"/>
</dbReference>
<dbReference type="GO" id="GO:0003677">
    <property type="term" value="F:DNA binding"/>
    <property type="evidence" value="ECO:0007669"/>
    <property type="project" value="UniProtKB-UniRule"/>
</dbReference>
<evidence type="ECO:0000256" key="1">
    <source>
        <dbReference type="ARBA" id="ARBA00023242"/>
    </source>
</evidence>
<dbReference type="GeneID" id="104958747"/>
<feature type="domain" description="Spo11/DNA topoisomerase VI subunit A N-terminal" evidence="4">
    <location>
        <begin position="20"/>
        <end position="80"/>
    </location>
</feature>
<dbReference type="Pfam" id="PF04406">
    <property type="entry name" value="TP6A_N"/>
    <property type="match status" value="1"/>
</dbReference>
<keyword evidence="2" id="KW-0799">Topoisomerase</keyword>
<dbReference type="RefSeq" id="XP_010784838.1">
    <property type="nucleotide sequence ID" value="XM_010786536.1"/>
</dbReference>